<dbReference type="HOGENOM" id="CLU_023134_1_0_1"/>
<dbReference type="Proteomes" id="UP000031575">
    <property type="component" value="Unassembled WGS sequence"/>
</dbReference>
<feature type="compositionally biased region" description="Basic residues" evidence="1">
    <location>
        <begin position="370"/>
        <end position="379"/>
    </location>
</feature>
<feature type="compositionally biased region" description="Basic and acidic residues" evidence="1">
    <location>
        <begin position="476"/>
        <end position="487"/>
    </location>
</feature>
<dbReference type="InterPro" id="IPR039931">
    <property type="entry name" value="EEIG1/2-like"/>
</dbReference>
<accession>A0A0C2IK84</accession>
<feature type="region of interest" description="Disordered" evidence="1">
    <location>
        <begin position="145"/>
        <end position="203"/>
    </location>
</feature>
<feature type="compositionally biased region" description="Low complexity" evidence="1">
    <location>
        <begin position="173"/>
        <end position="203"/>
    </location>
</feature>
<feature type="compositionally biased region" description="Polar residues" evidence="1">
    <location>
        <begin position="405"/>
        <end position="414"/>
    </location>
</feature>
<feature type="compositionally biased region" description="Low complexity" evidence="1">
    <location>
        <begin position="662"/>
        <end position="676"/>
    </location>
</feature>
<feature type="region of interest" description="Disordered" evidence="1">
    <location>
        <begin position="362"/>
        <end position="710"/>
    </location>
</feature>
<gene>
    <name evidence="3" type="ORF">SPBR_04713</name>
</gene>
<dbReference type="AlphaFoldDB" id="A0A0C2IK84"/>
<proteinExistence type="predicted"/>
<evidence type="ECO:0000313" key="4">
    <source>
        <dbReference type="Proteomes" id="UP000031575"/>
    </source>
</evidence>
<reference evidence="3 4" key="1">
    <citation type="journal article" date="2014" name="BMC Genomics">
        <title>Comparative genomics of the major fungal agents of human and animal Sporotrichosis: Sporothrix schenckii and Sporothrix brasiliensis.</title>
        <authorList>
            <person name="Teixeira M.M."/>
            <person name="de Almeida L.G."/>
            <person name="Kubitschek-Barreira P."/>
            <person name="Alves F.L."/>
            <person name="Kioshima E.S."/>
            <person name="Abadio A.K."/>
            <person name="Fernandes L."/>
            <person name="Derengowski L.S."/>
            <person name="Ferreira K.S."/>
            <person name="Souza R.C."/>
            <person name="Ruiz J.C."/>
            <person name="de Andrade N.C."/>
            <person name="Paes H.C."/>
            <person name="Nicola A.M."/>
            <person name="Albuquerque P."/>
            <person name="Gerber A.L."/>
            <person name="Martins V.P."/>
            <person name="Peconick L.D."/>
            <person name="Neto A.V."/>
            <person name="Chaucanez C.B."/>
            <person name="Silva P.A."/>
            <person name="Cunha O.L."/>
            <person name="de Oliveira F.F."/>
            <person name="dos Santos T.C."/>
            <person name="Barros A.L."/>
            <person name="Soares M.A."/>
            <person name="de Oliveira L.M."/>
            <person name="Marini M.M."/>
            <person name="Villalobos-Duno H."/>
            <person name="Cunha M.M."/>
            <person name="de Hoog S."/>
            <person name="da Silveira J.F."/>
            <person name="Henrissat B."/>
            <person name="Nino-Vega G.A."/>
            <person name="Cisalpino P.S."/>
            <person name="Mora-Montes H.M."/>
            <person name="Almeida S.R."/>
            <person name="Stajich J.E."/>
            <person name="Lopes-Bezerra L.M."/>
            <person name="Vasconcelos A.T."/>
            <person name="Felipe M.S."/>
        </authorList>
    </citation>
    <scope>NUCLEOTIDE SEQUENCE [LARGE SCALE GENOMIC DNA]</scope>
    <source>
        <strain evidence="3 4">5110</strain>
    </source>
</reference>
<keyword evidence="4" id="KW-1185">Reference proteome</keyword>
<feature type="compositionally biased region" description="Basic and acidic residues" evidence="1">
    <location>
        <begin position="534"/>
        <end position="543"/>
    </location>
</feature>
<dbReference type="EMBL" id="AWTV01000010">
    <property type="protein sequence ID" value="KIH87390.1"/>
    <property type="molecule type" value="Genomic_DNA"/>
</dbReference>
<dbReference type="VEuPathDB" id="FungiDB:SPBR_04713"/>
<dbReference type="InterPro" id="IPR019448">
    <property type="entry name" value="NT-C2"/>
</dbReference>
<dbReference type="PANTHER" id="PTHR21456">
    <property type="entry name" value="FAMILY WITH SEQUENCE SIMILARITY 102"/>
    <property type="match status" value="1"/>
</dbReference>
<organism evidence="3 4">
    <name type="scientific">Sporothrix brasiliensis 5110</name>
    <dbReference type="NCBI Taxonomy" id="1398154"/>
    <lineage>
        <taxon>Eukaryota</taxon>
        <taxon>Fungi</taxon>
        <taxon>Dikarya</taxon>
        <taxon>Ascomycota</taxon>
        <taxon>Pezizomycotina</taxon>
        <taxon>Sordariomycetes</taxon>
        <taxon>Sordariomycetidae</taxon>
        <taxon>Ophiostomatales</taxon>
        <taxon>Ophiostomataceae</taxon>
        <taxon>Sporothrix</taxon>
    </lineage>
</organism>
<feature type="domain" description="C2 NT-type" evidence="2">
    <location>
        <begin position="20"/>
        <end position="163"/>
    </location>
</feature>
<evidence type="ECO:0000256" key="1">
    <source>
        <dbReference type="SAM" id="MobiDB-lite"/>
    </source>
</evidence>
<dbReference type="PANTHER" id="PTHR21456:SF1">
    <property type="entry name" value="C2 NT-TYPE DOMAIN-CONTAINING PROTEIN"/>
    <property type="match status" value="1"/>
</dbReference>
<feature type="compositionally biased region" description="Polar residues" evidence="1">
    <location>
        <begin position="572"/>
        <end position="582"/>
    </location>
</feature>
<dbReference type="PROSITE" id="PS51840">
    <property type="entry name" value="C2_NT"/>
    <property type="match status" value="1"/>
</dbReference>
<feature type="compositionally biased region" description="Low complexity" evidence="1">
    <location>
        <begin position="590"/>
        <end position="610"/>
    </location>
</feature>
<feature type="compositionally biased region" description="Basic and acidic residues" evidence="1">
    <location>
        <begin position="696"/>
        <end position="710"/>
    </location>
</feature>
<protein>
    <recommendedName>
        <fullName evidence="2">C2 NT-type domain-containing protein</fullName>
    </recommendedName>
</protein>
<dbReference type="OrthoDB" id="3365224at2759"/>
<dbReference type="Pfam" id="PF10358">
    <property type="entry name" value="NT-C2"/>
    <property type="match status" value="1"/>
</dbReference>
<evidence type="ECO:0000259" key="2">
    <source>
        <dbReference type="PROSITE" id="PS51840"/>
    </source>
</evidence>
<feature type="compositionally biased region" description="Low complexity" evidence="1">
    <location>
        <begin position="496"/>
        <end position="506"/>
    </location>
</feature>
<feature type="compositionally biased region" description="Gly residues" evidence="1">
    <location>
        <begin position="677"/>
        <end position="695"/>
    </location>
</feature>
<dbReference type="GeneID" id="63677911"/>
<comment type="caution">
    <text evidence="3">The sequence shown here is derived from an EMBL/GenBank/DDBJ whole genome shotgun (WGS) entry which is preliminary data.</text>
</comment>
<name>A0A0C2IK84_9PEZI</name>
<feature type="compositionally biased region" description="Low complexity" evidence="1">
    <location>
        <begin position="629"/>
        <end position="645"/>
    </location>
</feature>
<evidence type="ECO:0000313" key="3">
    <source>
        <dbReference type="EMBL" id="KIH87390.1"/>
    </source>
</evidence>
<feature type="compositionally biased region" description="Low complexity" evidence="1">
    <location>
        <begin position="459"/>
        <end position="472"/>
    </location>
</feature>
<dbReference type="RefSeq" id="XP_040615400.1">
    <property type="nucleotide sequence ID" value="XM_040762990.1"/>
</dbReference>
<sequence length="729" mass="75979">MASFPFKIPSSGKAIADLTVPVHKSRKPKFELHLKIYDLNKVPLASGVSAVKWFLPHSIHGEHRGRTHKRPIANHRVEYDYSKIIPLRLVVDRNNRLSDYPIEFEITQEFESHGAGRDEKIVLGKISLNLAEYVAESEALQRDIRPTTSDSYGSRDLPGGASSGWHTRHRSSTSKASTLATSVGTIDSTASGPGGAPSSTAGSSVASLTASVNSAVEDGVVRRYLMQDSKINSTLKIGILMVQLDGEHNYVAPPLKSAPVFGGITGIVANTEPINAGDSNIDDPEEYARVGGVVGAMMAGSSAAKGHDTAEIQDVYCRALAASWACQAGEMPADECIEDIFSGGDGFRSSNSDFHHLAQHAAAAHALSNQRHHDHHHYHSGGGSKQIAPMPTGTSLGAVKARQGWSPTSPTPSSIHEEGDEDGFVSSAPSRTNSGGKKHQSILPRLGPIRRKPTPQQMGGSSHSGSGNAGASRLKSRFEDGDTKSSGEDGSGSNGSGNTSSSNNHAHNNRGDADDDDDDGNFGGPGNNATLRPSDIRKFRDGASHLGGQTSASFPALAGKHGLPGRELSGLSDRTVTPQNDTDLLARHTSAMAMAMGSRSSRSSPGPQSPTASSFNLSHRRDNSSENLASAGAAGAAASSRTSGSKGSGHGIRRPTSSRVPSSSSRKSSGNASGNASGHGSGNGSGSGNASGNGSGHDEDGPQGRELHEYEIRDDFVAWRLPGSVAASS</sequence>